<protein>
    <recommendedName>
        <fullName evidence="4">Tail fiber protein</fullName>
    </recommendedName>
</protein>
<dbReference type="Proteomes" id="UP000502376">
    <property type="component" value="Segment"/>
</dbReference>
<evidence type="ECO:0000313" key="3">
    <source>
        <dbReference type="Proteomes" id="UP000502376"/>
    </source>
</evidence>
<organism evidence="2 3">
    <name type="scientific">Sphingomonas phage Eidolon</name>
    <dbReference type="NCBI Taxonomy" id="2686311"/>
    <lineage>
        <taxon>Viruses</taxon>
        <taxon>Duplodnaviria</taxon>
        <taxon>Heunggongvirae</taxon>
        <taxon>Uroviricota</taxon>
        <taxon>Caudoviricetes</taxon>
        <taxon>Johnpaulvirinae</taxon>
        <taxon>Eidolonvirus</taxon>
        <taxon>Eidolonvirus eidolon</taxon>
    </lineage>
</organism>
<sequence length="342" mass="34856">MTSTKRISDFPAASAITGDELIEVSQLSTATKITAATISAAAADNSYNDSGSGFVAAGFAIGDRVGVSDFATGANNILVGIVTDLTAGKMTIGGTDGDVIVDEAAGEVVTIAKWTTRRTTANDLGAFGVLPPGGATGQVLTKQSSTDQDADWETPSGGGGGGSGYLSVQDEIYKTMAEANMTMTRGASGTLYDKVVDKGGFVILALAGSVRGTTFRSGSTYVVPTGKIAVIVDAKFDQQTLTNPTFYKHRLYNVTTTNIPAGPNSTMAGGTQNDFLGTYGGNPGPWSAVNVDIPYPTPAGVAGNTLRAEIAGGGDSNDRPTSGIYVLAIIDATTHELDPITA</sequence>
<dbReference type="RefSeq" id="YP_010738173.1">
    <property type="nucleotide sequence ID" value="NC_073023.1"/>
</dbReference>
<accession>A0A6M3T7Y6</accession>
<dbReference type="KEGG" id="vg:79585538"/>
<dbReference type="GeneID" id="79585538"/>
<evidence type="ECO:0008006" key="4">
    <source>
        <dbReference type="Google" id="ProtNLM"/>
    </source>
</evidence>
<reference evidence="2 3" key="1">
    <citation type="submission" date="2019-11" db="EMBL/GenBank/DDBJ databases">
        <authorList>
            <person name="Hylling O."/>
            <person name="Hansen L.H."/>
            <person name="Johansen A."/>
        </authorList>
    </citation>
    <scope>NUCLEOTIDE SEQUENCE [LARGE SCALE GENOMIC DNA]</scope>
</reference>
<evidence type="ECO:0000256" key="1">
    <source>
        <dbReference type="SAM" id="MobiDB-lite"/>
    </source>
</evidence>
<dbReference type="EMBL" id="MN734437">
    <property type="protein sequence ID" value="QJD54407.1"/>
    <property type="molecule type" value="Genomic_DNA"/>
</dbReference>
<feature type="compositionally biased region" description="Polar residues" evidence="1">
    <location>
        <begin position="138"/>
        <end position="147"/>
    </location>
</feature>
<proteinExistence type="predicted"/>
<evidence type="ECO:0000313" key="2">
    <source>
        <dbReference type="EMBL" id="QJD54407.1"/>
    </source>
</evidence>
<name>A0A6M3T7Y6_9CAUD</name>
<feature type="region of interest" description="Disordered" evidence="1">
    <location>
        <begin position="138"/>
        <end position="164"/>
    </location>
</feature>
<keyword evidence="3" id="KW-1185">Reference proteome</keyword>